<dbReference type="Proteomes" id="UP000829398">
    <property type="component" value="Chromosome 6"/>
</dbReference>
<dbReference type="EMBL" id="CM039175">
    <property type="protein sequence ID" value="KAH9734393.1"/>
    <property type="molecule type" value="Genomic_DNA"/>
</dbReference>
<gene>
    <name evidence="1" type="ORF">KPL71_017355</name>
</gene>
<proteinExistence type="predicted"/>
<name>A0ACB8JPD3_CITSI</name>
<organism evidence="1 2">
    <name type="scientific">Citrus sinensis</name>
    <name type="common">Sweet orange</name>
    <name type="synonym">Citrus aurantium var. sinensis</name>
    <dbReference type="NCBI Taxonomy" id="2711"/>
    <lineage>
        <taxon>Eukaryota</taxon>
        <taxon>Viridiplantae</taxon>
        <taxon>Streptophyta</taxon>
        <taxon>Embryophyta</taxon>
        <taxon>Tracheophyta</taxon>
        <taxon>Spermatophyta</taxon>
        <taxon>Magnoliopsida</taxon>
        <taxon>eudicotyledons</taxon>
        <taxon>Gunneridae</taxon>
        <taxon>Pentapetalae</taxon>
        <taxon>rosids</taxon>
        <taxon>malvids</taxon>
        <taxon>Sapindales</taxon>
        <taxon>Rutaceae</taxon>
        <taxon>Aurantioideae</taxon>
        <taxon>Citrus</taxon>
    </lineage>
</organism>
<evidence type="ECO:0000313" key="1">
    <source>
        <dbReference type="EMBL" id="KAH9734393.1"/>
    </source>
</evidence>
<evidence type="ECO:0000313" key="2">
    <source>
        <dbReference type="Proteomes" id="UP000829398"/>
    </source>
</evidence>
<keyword evidence="2" id="KW-1185">Reference proteome</keyword>
<protein>
    <submittedName>
        <fullName evidence="1">Uncharacterized protein</fullName>
    </submittedName>
</protein>
<reference evidence="2" key="1">
    <citation type="journal article" date="2023" name="Hortic. Res.">
        <title>A chromosome-level phased genome enabling allele-level studies in sweet orange: a case study on citrus Huanglongbing tolerance.</title>
        <authorList>
            <person name="Wu B."/>
            <person name="Yu Q."/>
            <person name="Deng Z."/>
            <person name="Duan Y."/>
            <person name="Luo F."/>
            <person name="Gmitter F. Jr."/>
        </authorList>
    </citation>
    <scope>NUCLEOTIDE SEQUENCE [LARGE SCALE GENOMIC DNA]</scope>
    <source>
        <strain evidence="2">cv. Valencia</strain>
    </source>
</reference>
<accession>A0ACB8JPD3</accession>
<comment type="caution">
    <text evidence="1">The sequence shown here is derived from an EMBL/GenBank/DDBJ whole genome shotgun (WGS) entry which is preliminary data.</text>
</comment>
<sequence>MIVPEQTTDSAVLSTMKTLTENQTLAVHQILQQYMSTVDSRFEELRSQLHGSVGGSVGSSRPTAPEPTSLTLLSGTTDISLMLHSMKIDIPKFDGTDPNGWDFRINEFFLFSWAAAWYQWMKANNLLSTWQNFLLNLKQRFGTSMYEDHQGNLSKLTQTLTVVDFQYAFKDLMNKVTGISEPLLVSFFITGLKPDIRRELLFTRPTSLMEAFALAKAYEARYEEIKTFSRSWAKWTPSSTHTHHSTITTSPNLAPYKPPTTTPLHSLSATKQQPQPPLLPTPTLPIRRLTPAELREKKEKGLCYNCDKKYSSTPRCRSKLFEGAFIHEQQEEVVTANISSLNALAGQTNPRSLKVLGIVASHQFHVLIDSGSTYNFLKSPLSERLGLSIQAITPFRVYIGNGDFLTCRFLCRKVPISMQGHEFLLDFFLLPIEGPDVVLGIQWLQSLGRISTDYSEMTMEFKWEGKSVMLRGDPIPNPNLISFNYLFELHSLPTESSTTHTTTNTLPDDDLAFPESLPESITTLLQNFKALFASPTKIGERNIKSRHHKSQPKPVLFACTVSKEEGWLV</sequence>